<name>A0ABQ5K063_9EUKA</name>
<dbReference type="EMBL" id="BQXS01012508">
    <property type="protein sequence ID" value="GKT24160.1"/>
    <property type="molecule type" value="Genomic_DNA"/>
</dbReference>
<comment type="subcellular location">
    <subcellularLocation>
        <location evidence="1">Endomembrane system</location>
    </subcellularLocation>
</comment>
<accession>A0ABQ5K063</accession>
<dbReference type="PROSITE" id="PS51469">
    <property type="entry name" value="SUN"/>
    <property type="match status" value="1"/>
</dbReference>
<feature type="non-terminal residue" evidence="7">
    <location>
        <position position="558"/>
    </location>
</feature>
<evidence type="ECO:0000256" key="2">
    <source>
        <dbReference type="ARBA" id="ARBA00022692"/>
    </source>
</evidence>
<evidence type="ECO:0000259" key="6">
    <source>
        <dbReference type="PROSITE" id="PS51469"/>
    </source>
</evidence>
<dbReference type="PANTHER" id="PTHR12953">
    <property type="entry name" value="MEMBRANE PROTEIN CH1 RELATED"/>
    <property type="match status" value="1"/>
</dbReference>
<dbReference type="Proteomes" id="UP001057375">
    <property type="component" value="Unassembled WGS sequence"/>
</dbReference>
<dbReference type="SMART" id="SM00015">
    <property type="entry name" value="IQ"/>
    <property type="match status" value="3"/>
</dbReference>
<comment type="caution">
    <text evidence="7">The sequence shown here is derived from an EMBL/GenBank/DDBJ whole genome shotgun (WGS) entry which is preliminary data.</text>
</comment>
<evidence type="ECO:0000256" key="3">
    <source>
        <dbReference type="ARBA" id="ARBA00022989"/>
    </source>
</evidence>
<feature type="domain" description="SUN" evidence="6">
    <location>
        <begin position="344"/>
        <end position="503"/>
    </location>
</feature>
<dbReference type="InterPro" id="IPR012919">
    <property type="entry name" value="SUN_dom"/>
</dbReference>
<keyword evidence="2" id="KW-0812">Transmembrane</keyword>
<dbReference type="Gene3D" id="2.60.120.260">
    <property type="entry name" value="Galactose-binding domain-like"/>
    <property type="match status" value="1"/>
</dbReference>
<feature type="region of interest" description="Disordered" evidence="5">
    <location>
        <begin position="535"/>
        <end position="558"/>
    </location>
</feature>
<reference evidence="7" key="1">
    <citation type="submission" date="2022-03" db="EMBL/GenBank/DDBJ databases">
        <title>Draft genome sequence of Aduncisulcus paluster, a free-living microaerophilic Fornicata.</title>
        <authorList>
            <person name="Yuyama I."/>
            <person name="Kume K."/>
            <person name="Tamura T."/>
            <person name="Inagaki Y."/>
            <person name="Hashimoto T."/>
        </authorList>
    </citation>
    <scope>NUCLEOTIDE SEQUENCE</scope>
    <source>
        <strain evidence="7">NY0171</strain>
    </source>
</reference>
<proteinExistence type="predicted"/>
<dbReference type="InterPro" id="IPR000048">
    <property type="entry name" value="IQ_motif_EF-hand-BS"/>
</dbReference>
<keyword evidence="3" id="KW-1133">Transmembrane helix</keyword>
<dbReference type="Gene3D" id="1.20.5.190">
    <property type="match status" value="1"/>
</dbReference>
<evidence type="ECO:0000256" key="4">
    <source>
        <dbReference type="ARBA" id="ARBA00023136"/>
    </source>
</evidence>
<dbReference type="SUPFAM" id="SSF52540">
    <property type="entry name" value="P-loop containing nucleoside triphosphate hydrolases"/>
    <property type="match status" value="1"/>
</dbReference>
<sequence>MSLGYISAVERIDEIRSFISKRIENAEKEAIKDQQATMIIQSAFRAHRIRKFIRNMVDSALCIQRVYRGYRARNRVRRIKALFAYLQRMYAYNQAAIVIQKAFRGFYIRKYVMDFYRRKGYIKMTAEASHRINEMADTLKKIREADTAELRRKEEIGKLQDHATHMHFLTSTKSIPGIYAAPMLKDTLPSEFRSSQKEPLSIADTFRQTGRMGNRRALPTIQGINAEDFIKMSAKERISQDLRERVPRREYRGDVRPKRPYTSDLETIREDTAIVNRTIRQSKAIRQRRLQDRLHHYSQMEPNPSIQNSDGYLVKESLDAFEKRFARVDDLGPTFDTTLSNDWGKRDIKMEQTSMLSREPYHEKSLIEKPDKSKWIGDRKNVLNSNTEKYFLAPCKEDIVITIDLGNKHAVEGINILSKEMYSGTVKDFEILVSPCQVYSHECEWISKKRFTAKPTHKKQHFSLLTNEGRFLETNLIRFKWLSHHGSERLCTLTQIEVQGWSGADTIEKAIKDADKWVNDMKMLIIENDKQHDHNNLPSLSTIPDSAEKEKRNGSFWY</sequence>
<dbReference type="Pfam" id="PF07738">
    <property type="entry name" value="Sad1_UNC"/>
    <property type="match status" value="1"/>
</dbReference>
<evidence type="ECO:0000313" key="8">
    <source>
        <dbReference type="Proteomes" id="UP001057375"/>
    </source>
</evidence>
<keyword evidence="8" id="KW-1185">Reference proteome</keyword>
<dbReference type="InterPro" id="IPR027417">
    <property type="entry name" value="P-loop_NTPase"/>
</dbReference>
<dbReference type="PANTHER" id="PTHR12953:SF0">
    <property type="entry name" value="SUN DOMAIN-CONTAINING OSSIFICATION FACTOR"/>
    <property type="match status" value="1"/>
</dbReference>
<organism evidence="7 8">
    <name type="scientific">Aduncisulcus paluster</name>
    <dbReference type="NCBI Taxonomy" id="2918883"/>
    <lineage>
        <taxon>Eukaryota</taxon>
        <taxon>Metamonada</taxon>
        <taxon>Carpediemonas-like organisms</taxon>
        <taxon>Aduncisulcus</taxon>
    </lineage>
</organism>
<evidence type="ECO:0000256" key="5">
    <source>
        <dbReference type="SAM" id="MobiDB-lite"/>
    </source>
</evidence>
<gene>
    <name evidence="7" type="ORF">ADUPG1_012647</name>
</gene>
<dbReference type="InterPro" id="IPR045120">
    <property type="entry name" value="Suco/Slp1-like"/>
</dbReference>
<evidence type="ECO:0000313" key="7">
    <source>
        <dbReference type="EMBL" id="GKT24160.1"/>
    </source>
</evidence>
<feature type="compositionally biased region" description="Basic and acidic residues" evidence="5">
    <location>
        <begin position="546"/>
        <end position="558"/>
    </location>
</feature>
<protein>
    <submittedName>
        <fullName evidence="7">SUN domain-containing Suco/Slp1-like protein</fullName>
    </submittedName>
</protein>
<dbReference type="Pfam" id="PF00612">
    <property type="entry name" value="IQ"/>
    <property type="match status" value="3"/>
</dbReference>
<evidence type="ECO:0000256" key="1">
    <source>
        <dbReference type="ARBA" id="ARBA00004308"/>
    </source>
</evidence>
<keyword evidence="4" id="KW-0472">Membrane</keyword>
<dbReference type="PROSITE" id="PS50096">
    <property type="entry name" value="IQ"/>
    <property type="match status" value="3"/>
</dbReference>